<comment type="caution">
    <text evidence="2">The sequence shown here is derived from an EMBL/GenBank/DDBJ whole genome shotgun (WGS) entry which is preliminary data.</text>
</comment>
<organism evidence="2 3">
    <name type="scientific">Thioalkalicoccus limnaeus</name>
    <dbReference type="NCBI Taxonomy" id="120681"/>
    <lineage>
        <taxon>Bacteria</taxon>
        <taxon>Pseudomonadati</taxon>
        <taxon>Pseudomonadota</taxon>
        <taxon>Gammaproteobacteria</taxon>
        <taxon>Chromatiales</taxon>
        <taxon>Chromatiaceae</taxon>
        <taxon>Thioalkalicoccus</taxon>
    </lineage>
</organism>
<evidence type="ECO:0000313" key="3">
    <source>
        <dbReference type="Proteomes" id="UP001564408"/>
    </source>
</evidence>
<name>A0ABV4BIH2_9GAMM</name>
<evidence type="ECO:0008006" key="4">
    <source>
        <dbReference type="Google" id="ProtNLM"/>
    </source>
</evidence>
<keyword evidence="1" id="KW-0472">Membrane</keyword>
<evidence type="ECO:0000256" key="1">
    <source>
        <dbReference type="SAM" id="Phobius"/>
    </source>
</evidence>
<feature type="transmembrane region" description="Helical" evidence="1">
    <location>
        <begin position="20"/>
        <end position="41"/>
    </location>
</feature>
<dbReference type="EMBL" id="JBDKXB010000024">
    <property type="protein sequence ID" value="MEY6433599.1"/>
    <property type="molecule type" value="Genomic_DNA"/>
</dbReference>
<gene>
    <name evidence="2" type="ORF">ABC977_14430</name>
</gene>
<sequence>MQKEQNSFYAFLTSGSGASILVAALVFVVVSLVLFLFANFLETLAAPWNTSAGMFREIAKLLLTVIALNFLLRTKIWKDAIDSVSERLKLKDATLLSGLNDCWKFDEVPWPQLFKEAKTVTIVAISARPLLVQRLALLRDFLSRDGTRLELVLSDFREDGLMSRFDAEFNEPAGTRAKKSREALEELFKALQDHDSSKVEIYLSASRVPYSAYRFDERVLFVPYIAEPVRDARRIPALLFADGRIRNDYLEPDLRYLLKRTHVPHEELRELLNLQ</sequence>
<dbReference type="Proteomes" id="UP001564408">
    <property type="component" value="Unassembled WGS sequence"/>
</dbReference>
<keyword evidence="3" id="KW-1185">Reference proteome</keyword>
<feature type="transmembrane region" description="Helical" evidence="1">
    <location>
        <begin position="53"/>
        <end position="72"/>
    </location>
</feature>
<keyword evidence="1" id="KW-1133">Transmembrane helix</keyword>
<protein>
    <recommendedName>
        <fullName evidence="4">SMODS-associated and fused to various effectors domain-containing protein</fullName>
    </recommendedName>
</protein>
<dbReference type="RefSeq" id="WP_369667985.1">
    <property type="nucleotide sequence ID" value="NZ_JBDKXB010000024.1"/>
</dbReference>
<keyword evidence="1" id="KW-0812">Transmembrane</keyword>
<reference evidence="2 3" key="1">
    <citation type="submission" date="2024-05" db="EMBL/GenBank/DDBJ databases">
        <title>Genome Sequence and Characterization of the New Strain Purple Sulfur Bacterium of Genus Thioalkalicoccus.</title>
        <authorList>
            <person name="Bryantseva I.A."/>
            <person name="Kyndt J.A."/>
            <person name="Imhoff J.F."/>
        </authorList>
    </citation>
    <scope>NUCLEOTIDE SEQUENCE [LARGE SCALE GENOMIC DNA]</scope>
    <source>
        <strain evidence="2 3">Um2</strain>
    </source>
</reference>
<accession>A0ABV4BIH2</accession>
<evidence type="ECO:0000313" key="2">
    <source>
        <dbReference type="EMBL" id="MEY6433599.1"/>
    </source>
</evidence>
<proteinExistence type="predicted"/>